<comment type="caution">
    <text evidence="1">The sequence shown here is derived from an EMBL/GenBank/DDBJ whole genome shotgun (WGS) entry which is preliminary data.</text>
</comment>
<gene>
    <name evidence="1" type="ORF">THAOC_28437</name>
</gene>
<name>K0RTU5_THAOC</name>
<sequence length="79" mass="8990">MQRKSIRSFLYADSNSLYAPLIVPTEARCPMVGLSIVRESNSLGSHPTHCEPTNKLLECHYVLRLSKKMELDWAQFSPP</sequence>
<accession>K0RTU5</accession>
<dbReference type="EMBL" id="AGNL01040081">
    <property type="protein sequence ID" value="EJK52306.1"/>
    <property type="molecule type" value="Genomic_DNA"/>
</dbReference>
<evidence type="ECO:0000313" key="2">
    <source>
        <dbReference type="Proteomes" id="UP000266841"/>
    </source>
</evidence>
<proteinExistence type="predicted"/>
<dbReference type="AlphaFoldDB" id="K0RTU5"/>
<evidence type="ECO:0000313" key="1">
    <source>
        <dbReference type="EMBL" id="EJK52306.1"/>
    </source>
</evidence>
<keyword evidence="2" id="KW-1185">Reference proteome</keyword>
<reference evidence="1 2" key="1">
    <citation type="journal article" date="2012" name="Genome Biol.">
        <title>Genome and low-iron response of an oceanic diatom adapted to chronic iron limitation.</title>
        <authorList>
            <person name="Lommer M."/>
            <person name="Specht M."/>
            <person name="Roy A.S."/>
            <person name="Kraemer L."/>
            <person name="Andreson R."/>
            <person name="Gutowska M.A."/>
            <person name="Wolf J."/>
            <person name="Bergner S.V."/>
            <person name="Schilhabel M.B."/>
            <person name="Klostermeier U.C."/>
            <person name="Beiko R.G."/>
            <person name="Rosenstiel P."/>
            <person name="Hippler M."/>
            <person name="Laroche J."/>
        </authorList>
    </citation>
    <scope>NUCLEOTIDE SEQUENCE [LARGE SCALE GENOMIC DNA]</scope>
    <source>
        <strain evidence="1 2">CCMP1005</strain>
    </source>
</reference>
<dbReference type="Proteomes" id="UP000266841">
    <property type="component" value="Unassembled WGS sequence"/>
</dbReference>
<protein>
    <submittedName>
        <fullName evidence="1">Uncharacterized protein</fullName>
    </submittedName>
</protein>
<organism evidence="1 2">
    <name type="scientific">Thalassiosira oceanica</name>
    <name type="common">Marine diatom</name>
    <dbReference type="NCBI Taxonomy" id="159749"/>
    <lineage>
        <taxon>Eukaryota</taxon>
        <taxon>Sar</taxon>
        <taxon>Stramenopiles</taxon>
        <taxon>Ochrophyta</taxon>
        <taxon>Bacillariophyta</taxon>
        <taxon>Coscinodiscophyceae</taxon>
        <taxon>Thalassiosirophycidae</taxon>
        <taxon>Thalassiosirales</taxon>
        <taxon>Thalassiosiraceae</taxon>
        <taxon>Thalassiosira</taxon>
    </lineage>
</organism>